<evidence type="ECO:0000256" key="1">
    <source>
        <dbReference type="SAM" id="MobiDB-lite"/>
    </source>
</evidence>
<keyword evidence="3" id="KW-1185">Reference proteome</keyword>
<feature type="region of interest" description="Disordered" evidence="1">
    <location>
        <begin position="47"/>
        <end position="104"/>
    </location>
</feature>
<proteinExistence type="predicted"/>
<accession>A0A8J2VYT6</accession>
<reference evidence="2" key="1">
    <citation type="submission" date="2021-09" db="EMBL/GenBank/DDBJ databases">
        <authorList>
            <person name="Martin H S."/>
        </authorList>
    </citation>
    <scope>NUCLEOTIDE SEQUENCE</scope>
</reference>
<sequence>MLPIAELEDGATALLGSNVSRHRRTRDRVVSAEVRAVRRRRGWTVVGSETSCGAADKRRARRRRRQRQLQSIGKRGQTRTAARRRPPPALSLCSPQPVSLTGKHIPYPIHKARTHLSPVYSNNLVK</sequence>
<evidence type="ECO:0000313" key="2">
    <source>
        <dbReference type="EMBL" id="CAG9560349.1"/>
    </source>
</evidence>
<dbReference type="EMBL" id="CAKASE010000045">
    <property type="protein sequence ID" value="CAG9560349.1"/>
    <property type="molecule type" value="Genomic_DNA"/>
</dbReference>
<protein>
    <submittedName>
        <fullName evidence="2">(African queen) hypothetical protein</fullName>
    </submittedName>
</protein>
<dbReference type="AlphaFoldDB" id="A0A8J2VYT6"/>
<feature type="compositionally biased region" description="Basic residues" evidence="1">
    <location>
        <begin position="58"/>
        <end position="67"/>
    </location>
</feature>
<name>A0A8J2VYT6_9NEOP</name>
<gene>
    <name evidence="2" type="ORF">DCHRY22_LOCUS2029</name>
</gene>
<comment type="caution">
    <text evidence="2">The sequence shown here is derived from an EMBL/GenBank/DDBJ whole genome shotgun (WGS) entry which is preliminary data.</text>
</comment>
<evidence type="ECO:0000313" key="3">
    <source>
        <dbReference type="Proteomes" id="UP000789524"/>
    </source>
</evidence>
<dbReference type="Proteomes" id="UP000789524">
    <property type="component" value="Unassembled WGS sequence"/>
</dbReference>
<organism evidence="2 3">
    <name type="scientific">Danaus chrysippus</name>
    <name type="common">African queen</name>
    <dbReference type="NCBI Taxonomy" id="151541"/>
    <lineage>
        <taxon>Eukaryota</taxon>
        <taxon>Metazoa</taxon>
        <taxon>Ecdysozoa</taxon>
        <taxon>Arthropoda</taxon>
        <taxon>Hexapoda</taxon>
        <taxon>Insecta</taxon>
        <taxon>Pterygota</taxon>
        <taxon>Neoptera</taxon>
        <taxon>Endopterygota</taxon>
        <taxon>Lepidoptera</taxon>
        <taxon>Glossata</taxon>
        <taxon>Ditrysia</taxon>
        <taxon>Papilionoidea</taxon>
        <taxon>Nymphalidae</taxon>
        <taxon>Danainae</taxon>
        <taxon>Danaini</taxon>
        <taxon>Danaina</taxon>
        <taxon>Danaus</taxon>
        <taxon>Anosia</taxon>
    </lineage>
</organism>